<evidence type="ECO:0000256" key="8">
    <source>
        <dbReference type="ARBA" id="ARBA00023237"/>
    </source>
</evidence>
<evidence type="ECO:0000259" key="10">
    <source>
        <dbReference type="Pfam" id="PF13954"/>
    </source>
</evidence>
<dbReference type="Pfam" id="PF00577">
    <property type="entry name" value="Usher"/>
    <property type="match status" value="1"/>
</dbReference>
<feature type="chain" id="PRO_5047331395" evidence="9">
    <location>
        <begin position="21"/>
        <end position="826"/>
    </location>
</feature>
<evidence type="ECO:0000256" key="7">
    <source>
        <dbReference type="ARBA" id="ARBA00023136"/>
    </source>
</evidence>
<sequence length="826" mass="88123">MTSRASLFATFAVAACVARAGDAPQRVTFDASLLRGARSGAVDLSAFEHGASIVPGEFDVEIVRNGVPMGRRRVRFDDAEGVEGAAPIACVDRALAAWLEVATARLAHVAPDASDADACTPIERLHPAARAEFDVANLTLHVSMPQALLRRRDDAIDPATLDAGIPALRVNYAASVIRQPGDPDAQHAGLHVDAGANAGAWRWRHRGSHTWSTSRERRSQVLASTLERDVSRFDARLTFGDLFVSGAGFDAIGLRGVHFRSDDRMVPPDATRPAPVIRGTADTHARVQVRQAGLLLLDVPVPPGPFALEQVRPMARDGALQVHIEEADGRTRSFEMPWATLPGLLPEGRARFDLVAGLRRAEDGGRGDAPVFQGGIQRGLRDRLTLRAGAQLASDYAQSLTGAVFASRFGAMSLDRAHARSTSRGVRTVGASTRLHWSTRFAPTRTHFDLGAWFRADAGHRSLHEAMRARRSTDHRDPPLALARIEASVHQAFGAQRHGVRLALVERRFELHDNARSLQLAWAVPMRPRGMQLHALLEHTRGNGPDASTQATLSFSVPLQVRAEGPPTFLQAHARAGPDDAALQADVSGAFGEHAHTAWRAGLAKARRGDAIASASLSRSGSAGHVASGWSTSAGRHRWSASGHGSVVAHPHGVTFGPPLGETAALVRAQHGAGARLLHAPQLRLDRHGRALAPHLSPYRRNRVGIDPLGAAAGVAFDWTERDVVPRAGALVDVVLPSTLAATRFVRVVVDASGTPASFGARIVDATQATRGLVGRDGLTWLDADDDLPLALHRREGEDVLQCTLAASPDAKSSNPDALATLACVD</sequence>
<comment type="similarity">
    <text evidence="2">Belongs to the fimbrial export usher family.</text>
</comment>
<dbReference type="Proteomes" id="UP001165293">
    <property type="component" value="Unassembled WGS sequence"/>
</dbReference>
<dbReference type="InterPro" id="IPR025885">
    <property type="entry name" value="PapC_N"/>
</dbReference>
<name>A0ABS8JLQ6_9GAMM</name>
<evidence type="ECO:0000256" key="3">
    <source>
        <dbReference type="ARBA" id="ARBA00022448"/>
    </source>
</evidence>
<feature type="signal peptide" evidence="9">
    <location>
        <begin position="1"/>
        <end position="20"/>
    </location>
</feature>
<protein>
    <submittedName>
        <fullName evidence="11">Fimbrial biogenesis outer membrane usher protein</fullName>
    </submittedName>
</protein>
<keyword evidence="4" id="KW-1134">Transmembrane beta strand</keyword>
<dbReference type="Gene3D" id="2.60.40.3110">
    <property type="match status" value="1"/>
</dbReference>
<feature type="domain" description="PapC N-terminal" evidence="10">
    <location>
        <begin position="28"/>
        <end position="175"/>
    </location>
</feature>
<dbReference type="PROSITE" id="PS51257">
    <property type="entry name" value="PROKAR_LIPOPROTEIN"/>
    <property type="match status" value="1"/>
</dbReference>
<evidence type="ECO:0000313" key="11">
    <source>
        <dbReference type="EMBL" id="MCC8364550.1"/>
    </source>
</evidence>
<evidence type="ECO:0000256" key="1">
    <source>
        <dbReference type="ARBA" id="ARBA00004571"/>
    </source>
</evidence>
<evidence type="ECO:0000256" key="6">
    <source>
        <dbReference type="ARBA" id="ARBA00022729"/>
    </source>
</evidence>
<dbReference type="PANTHER" id="PTHR30451">
    <property type="entry name" value="OUTER MEMBRANE USHER PROTEIN"/>
    <property type="match status" value="1"/>
</dbReference>
<gene>
    <name evidence="11" type="ORF">LK996_15875</name>
</gene>
<keyword evidence="7" id="KW-0472">Membrane</keyword>
<keyword evidence="5" id="KW-0812">Transmembrane</keyword>
<proteinExistence type="inferred from homology"/>
<keyword evidence="3" id="KW-0813">Transport</keyword>
<comment type="caution">
    <text evidence="11">The sequence shown here is derived from an EMBL/GenBank/DDBJ whole genome shotgun (WGS) entry which is preliminary data.</text>
</comment>
<dbReference type="Pfam" id="PF13954">
    <property type="entry name" value="PapC_N"/>
    <property type="match status" value="1"/>
</dbReference>
<dbReference type="InterPro" id="IPR037224">
    <property type="entry name" value="PapC_N_sf"/>
</dbReference>
<organism evidence="11 12">
    <name type="scientific">Noviluteimonas lactosilytica</name>
    <dbReference type="NCBI Taxonomy" id="2888523"/>
    <lineage>
        <taxon>Bacteria</taxon>
        <taxon>Pseudomonadati</taxon>
        <taxon>Pseudomonadota</taxon>
        <taxon>Gammaproteobacteria</taxon>
        <taxon>Lysobacterales</taxon>
        <taxon>Lysobacteraceae</taxon>
        <taxon>Noviluteimonas</taxon>
    </lineage>
</organism>
<keyword evidence="6 9" id="KW-0732">Signal</keyword>
<evidence type="ECO:0000256" key="9">
    <source>
        <dbReference type="SAM" id="SignalP"/>
    </source>
</evidence>
<reference evidence="11" key="1">
    <citation type="submission" date="2021-10" db="EMBL/GenBank/DDBJ databases">
        <authorList>
            <person name="Lyu M."/>
            <person name="Wang X."/>
            <person name="Meng X."/>
            <person name="Xu K."/>
        </authorList>
    </citation>
    <scope>NUCLEOTIDE SEQUENCE</scope>
    <source>
        <strain evidence="11">A6</strain>
    </source>
</reference>
<comment type="subcellular location">
    <subcellularLocation>
        <location evidence="1">Cell outer membrane</location>
        <topology evidence="1">Multi-pass membrane protein</topology>
    </subcellularLocation>
</comment>
<dbReference type="SUPFAM" id="SSF141729">
    <property type="entry name" value="FimD N-terminal domain-like"/>
    <property type="match status" value="1"/>
</dbReference>
<keyword evidence="8" id="KW-0998">Cell outer membrane</keyword>
<dbReference type="EMBL" id="JAJGAK010000005">
    <property type="protein sequence ID" value="MCC8364550.1"/>
    <property type="molecule type" value="Genomic_DNA"/>
</dbReference>
<evidence type="ECO:0000256" key="2">
    <source>
        <dbReference type="ARBA" id="ARBA00008064"/>
    </source>
</evidence>
<accession>A0ABS8JLQ6</accession>
<dbReference type="InterPro" id="IPR000015">
    <property type="entry name" value="Fimb_usher"/>
</dbReference>
<evidence type="ECO:0000256" key="5">
    <source>
        <dbReference type="ARBA" id="ARBA00022692"/>
    </source>
</evidence>
<dbReference type="InterPro" id="IPR042186">
    <property type="entry name" value="FimD_plug_dom"/>
</dbReference>
<dbReference type="Gene3D" id="3.10.20.410">
    <property type="match status" value="1"/>
</dbReference>
<dbReference type="RefSeq" id="WP_230528347.1">
    <property type="nucleotide sequence ID" value="NZ_JAJGAK010000005.1"/>
</dbReference>
<evidence type="ECO:0000256" key="4">
    <source>
        <dbReference type="ARBA" id="ARBA00022452"/>
    </source>
</evidence>
<keyword evidence="12" id="KW-1185">Reference proteome</keyword>
<evidence type="ECO:0000313" key="12">
    <source>
        <dbReference type="Proteomes" id="UP001165293"/>
    </source>
</evidence>
<dbReference type="Gene3D" id="2.60.40.2610">
    <property type="entry name" value="Outer membrane usher protein FimD, plug domain"/>
    <property type="match status" value="1"/>
</dbReference>
<dbReference type="PANTHER" id="PTHR30451:SF5">
    <property type="entry name" value="SLR0019 PROTEIN"/>
    <property type="match status" value="1"/>
</dbReference>